<keyword evidence="2" id="KW-1185">Reference proteome</keyword>
<evidence type="ECO:0000313" key="1">
    <source>
        <dbReference type="EMBL" id="ANJ67009.1"/>
    </source>
</evidence>
<accession>A0A191ZGK1</accession>
<dbReference type="Proteomes" id="UP000078596">
    <property type="component" value="Chromosome"/>
</dbReference>
<proteinExistence type="predicted"/>
<name>A0A191ZGK1_9GAMM</name>
<dbReference type="AlphaFoldDB" id="A0A191ZGK1"/>
<dbReference type="KEGG" id="haz:A9404_06115"/>
<sequence length="216" mass="23514">MIIHLGLWLPITAMAGLFSWPTPPLPPDTTTQNVAGRIVFNGLDMHAQTFSSPRSPDEILAFYRKAWAGQVVVNPMGHEQVIGHRQGDYFMTVQVSAAGGGSKGNIGVVDITSAPAHFVPGEGLPKPMDSKVFNDIRYPDDPIPSRMVALQNHLSPRQNAGFYRERLAGDGWKPVDDHCSASGCVLDYQRGDQKMNLAITPGPQGRSQLVMTIQNP</sequence>
<dbReference type="EMBL" id="CP016027">
    <property type="protein sequence ID" value="ANJ67009.1"/>
    <property type="molecule type" value="Genomic_DNA"/>
</dbReference>
<organism evidence="1 2">
    <name type="scientific">Halothiobacillus diazotrophicus</name>
    <dbReference type="NCBI Taxonomy" id="1860122"/>
    <lineage>
        <taxon>Bacteria</taxon>
        <taxon>Pseudomonadati</taxon>
        <taxon>Pseudomonadota</taxon>
        <taxon>Gammaproteobacteria</taxon>
        <taxon>Chromatiales</taxon>
        <taxon>Halothiobacillaceae</taxon>
        <taxon>Halothiobacillus</taxon>
    </lineage>
</organism>
<protein>
    <submittedName>
        <fullName evidence="1">Uncharacterized protein</fullName>
    </submittedName>
</protein>
<gene>
    <name evidence="1" type="ORF">A9404_06115</name>
</gene>
<dbReference type="STRING" id="1860122.A9404_06115"/>
<dbReference type="OrthoDB" id="6258586at2"/>
<evidence type="ECO:0000313" key="2">
    <source>
        <dbReference type="Proteomes" id="UP000078596"/>
    </source>
</evidence>
<reference evidence="1 2" key="1">
    <citation type="submission" date="2016-06" db="EMBL/GenBank/DDBJ databases">
        <title>Insight into the functional genes involving in sulfur oxidation in Pearl River water.</title>
        <authorList>
            <person name="Luo J."/>
            <person name="Tan X."/>
            <person name="Lin W."/>
        </authorList>
    </citation>
    <scope>NUCLEOTIDE SEQUENCE [LARGE SCALE GENOMIC DNA]</scope>
    <source>
        <strain evidence="1 2">LS2</strain>
    </source>
</reference>